<name>A0AAD9P5M6_RIDPI</name>
<comment type="caution">
    <text evidence="2">The sequence shown here is derived from an EMBL/GenBank/DDBJ whole genome shotgun (WGS) entry which is preliminary data.</text>
</comment>
<dbReference type="EMBL" id="JAODUO010000127">
    <property type="protein sequence ID" value="KAK2188594.1"/>
    <property type="molecule type" value="Genomic_DNA"/>
</dbReference>
<protein>
    <submittedName>
        <fullName evidence="2">Uncharacterized protein</fullName>
    </submittedName>
</protein>
<dbReference type="AlphaFoldDB" id="A0AAD9P5M6"/>
<sequence length="73" mass="8217">MDGKGANSNSVKYEDDVEKKPAETPENNLLPSEDPKEKKVEEIEYADLQFDDNLELSPQPPLSSSDEMTYVKV</sequence>
<feature type="compositionally biased region" description="Basic and acidic residues" evidence="1">
    <location>
        <begin position="33"/>
        <end position="42"/>
    </location>
</feature>
<keyword evidence="3" id="KW-1185">Reference proteome</keyword>
<proteinExistence type="predicted"/>
<reference evidence="2" key="1">
    <citation type="journal article" date="2023" name="Mol. Biol. Evol.">
        <title>Third-Generation Sequencing Reveals the Adaptive Role of the Epigenome in Three Deep-Sea Polychaetes.</title>
        <authorList>
            <person name="Perez M."/>
            <person name="Aroh O."/>
            <person name="Sun Y."/>
            <person name="Lan Y."/>
            <person name="Juniper S.K."/>
            <person name="Young C.R."/>
            <person name="Angers B."/>
            <person name="Qian P.Y."/>
        </authorList>
    </citation>
    <scope>NUCLEOTIDE SEQUENCE</scope>
    <source>
        <strain evidence="2">R07B-5</strain>
    </source>
</reference>
<gene>
    <name evidence="2" type="ORF">NP493_127g02000</name>
</gene>
<dbReference type="Proteomes" id="UP001209878">
    <property type="component" value="Unassembled WGS sequence"/>
</dbReference>
<feature type="compositionally biased region" description="Acidic residues" evidence="1">
    <location>
        <begin position="43"/>
        <end position="54"/>
    </location>
</feature>
<evidence type="ECO:0000313" key="2">
    <source>
        <dbReference type="EMBL" id="KAK2188594.1"/>
    </source>
</evidence>
<evidence type="ECO:0000313" key="3">
    <source>
        <dbReference type="Proteomes" id="UP001209878"/>
    </source>
</evidence>
<accession>A0AAD9P5M6</accession>
<organism evidence="2 3">
    <name type="scientific">Ridgeia piscesae</name>
    <name type="common">Tubeworm</name>
    <dbReference type="NCBI Taxonomy" id="27915"/>
    <lineage>
        <taxon>Eukaryota</taxon>
        <taxon>Metazoa</taxon>
        <taxon>Spiralia</taxon>
        <taxon>Lophotrochozoa</taxon>
        <taxon>Annelida</taxon>
        <taxon>Polychaeta</taxon>
        <taxon>Sedentaria</taxon>
        <taxon>Canalipalpata</taxon>
        <taxon>Sabellida</taxon>
        <taxon>Siboglinidae</taxon>
        <taxon>Ridgeia</taxon>
    </lineage>
</organism>
<feature type="compositionally biased region" description="Basic and acidic residues" evidence="1">
    <location>
        <begin position="12"/>
        <end position="23"/>
    </location>
</feature>
<evidence type="ECO:0000256" key="1">
    <source>
        <dbReference type="SAM" id="MobiDB-lite"/>
    </source>
</evidence>
<feature type="region of interest" description="Disordered" evidence="1">
    <location>
        <begin position="1"/>
        <end position="73"/>
    </location>
</feature>
<feature type="compositionally biased region" description="Polar residues" evidence="1">
    <location>
        <begin position="1"/>
        <end position="11"/>
    </location>
</feature>